<proteinExistence type="predicted"/>
<sequence>MKEKRHESVLDVVPGQRPQRLGRVAESPLQSLQFEQQKQLVLKAVKEKCTPAATLSDNDFANKVLASKENQTYVREATLAKERNNQKNYQAAIDKITCPAQ</sequence>
<dbReference type="NCBIfam" id="NF041639">
    <property type="entry name" value="YicS_fam"/>
    <property type="match status" value="1"/>
</dbReference>
<gene>
    <name evidence="2" type="ORF">NCTC13038_05706</name>
</gene>
<reference evidence="2 3" key="1">
    <citation type="submission" date="2019-03" db="EMBL/GenBank/DDBJ databases">
        <authorList>
            <consortium name="Pathogen Informatics"/>
        </authorList>
    </citation>
    <scope>NUCLEOTIDE SEQUENCE [LARGE SCALE GENOMIC DNA]</scope>
    <source>
        <strain evidence="2 3">NCTC13038</strain>
    </source>
</reference>
<dbReference type="AlphaFoldDB" id="A0A485CTT1"/>
<name>A0A485CTT1_RAOTE</name>
<dbReference type="Proteomes" id="UP000332594">
    <property type="component" value="Unassembled WGS sequence"/>
</dbReference>
<evidence type="ECO:0000313" key="3">
    <source>
        <dbReference type="Proteomes" id="UP000332594"/>
    </source>
</evidence>
<accession>A0A485CTT1</accession>
<protein>
    <recommendedName>
        <fullName evidence="1">Uncharacterized protein YicS</fullName>
    </recommendedName>
</protein>
<evidence type="ECO:0000313" key="2">
    <source>
        <dbReference type="EMBL" id="VFS87973.1"/>
    </source>
</evidence>
<organism evidence="2 3">
    <name type="scientific">Raoultella terrigena</name>
    <name type="common">Klebsiella terrigena</name>
    <dbReference type="NCBI Taxonomy" id="577"/>
    <lineage>
        <taxon>Bacteria</taxon>
        <taxon>Pseudomonadati</taxon>
        <taxon>Pseudomonadota</taxon>
        <taxon>Gammaproteobacteria</taxon>
        <taxon>Enterobacterales</taxon>
        <taxon>Enterobacteriaceae</taxon>
        <taxon>Klebsiella/Raoultella group</taxon>
        <taxon>Raoultella</taxon>
    </lineage>
</organism>
<dbReference type="InterPro" id="IPR048144">
    <property type="entry name" value="YicS_fam"/>
</dbReference>
<evidence type="ECO:0000256" key="1">
    <source>
        <dbReference type="ARBA" id="ARBA00035681"/>
    </source>
</evidence>
<dbReference type="EMBL" id="CAADJG010000002">
    <property type="protein sequence ID" value="VFS87973.1"/>
    <property type="molecule type" value="Genomic_DNA"/>
</dbReference>